<dbReference type="Proteomes" id="UP000037432">
    <property type="component" value="Unassembled WGS sequence"/>
</dbReference>
<organism evidence="2 3">
    <name type="scientific">Streptomyces viridochromogenes</name>
    <dbReference type="NCBI Taxonomy" id="1938"/>
    <lineage>
        <taxon>Bacteria</taxon>
        <taxon>Bacillati</taxon>
        <taxon>Actinomycetota</taxon>
        <taxon>Actinomycetes</taxon>
        <taxon>Kitasatosporales</taxon>
        <taxon>Streptomycetaceae</taxon>
        <taxon>Streptomyces</taxon>
    </lineage>
</organism>
<name>A0A0J7Z578_STRVR</name>
<proteinExistence type="predicted"/>
<comment type="caution">
    <text evidence="2">The sequence shown here is derived from an EMBL/GenBank/DDBJ whole genome shotgun (WGS) entry which is preliminary data.</text>
</comment>
<evidence type="ECO:0000256" key="1">
    <source>
        <dbReference type="SAM" id="Phobius"/>
    </source>
</evidence>
<dbReference type="AlphaFoldDB" id="A0A0J7Z578"/>
<reference evidence="2 3" key="1">
    <citation type="submission" date="2015-06" db="EMBL/GenBank/DDBJ databases">
        <authorList>
            <person name="Ju K.-S."/>
            <person name="Doroghazi J.R."/>
            <person name="Metcalf W.W."/>
        </authorList>
    </citation>
    <scope>NUCLEOTIDE SEQUENCE [LARGE SCALE GENOMIC DNA]</scope>
    <source>
        <strain evidence="2 3">NRRL 3414</strain>
    </source>
</reference>
<sequence>MRSVTIASIAEIAGSFIISMSASNMACLSSSRRRRTIRRAAWVAPIPATEDRPKVKGAAAAAAAIWMARAISWAITAHLANSTR</sequence>
<gene>
    <name evidence="2" type="ORF">ACM01_30810</name>
</gene>
<evidence type="ECO:0000313" key="2">
    <source>
        <dbReference type="EMBL" id="KMS70667.1"/>
    </source>
</evidence>
<evidence type="ECO:0000313" key="3">
    <source>
        <dbReference type="Proteomes" id="UP000037432"/>
    </source>
</evidence>
<accession>A0A0J7Z578</accession>
<protein>
    <submittedName>
        <fullName evidence="2">Uncharacterized protein</fullName>
    </submittedName>
</protein>
<keyword evidence="1" id="KW-0472">Membrane</keyword>
<dbReference type="EMBL" id="LFNT01000046">
    <property type="protein sequence ID" value="KMS70667.1"/>
    <property type="molecule type" value="Genomic_DNA"/>
</dbReference>
<keyword evidence="1" id="KW-0812">Transmembrane</keyword>
<keyword evidence="1" id="KW-1133">Transmembrane helix</keyword>
<feature type="transmembrane region" description="Helical" evidence="1">
    <location>
        <begin position="6"/>
        <end position="28"/>
    </location>
</feature>